<dbReference type="GeneID" id="83066569"/>
<evidence type="ECO:0000313" key="4">
    <source>
        <dbReference type="Proteomes" id="UP000218824"/>
    </source>
</evidence>
<evidence type="ECO:0000256" key="2">
    <source>
        <dbReference type="SAM" id="MobiDB-lite"/>
    </source>
</evidence>
<dbReference type="Proteomes" id="UP000218824">
    <property type="component" value="Chromosome"/>
</dbReference>
<name>A0AAU9B1Q9_LYSEN</name>
<reference evidence="3 4" key="1">
    <citation type="journal article" date="2017" name="DNA Res.">
        <title>Complete genome sequence and expression profile of the commercial lytic enzyme producer Lysobacter enzymogenes M497-1.</title>
        <authorList>
            <person name="Takami H."/>
            <person name="Toyoda A."/>
            <person name="Uchiyama I."/>
            <person name="Itoh T."/>
            <person name="Takaki Y."/>
            <person name="Arai W."/>
            <person name="Nishi S."/>
            <person name="Kawai M."/>
            <person name="Shinya K."/>
            <person name="Ikeda H."/>
        </authorList>
    </citation>
    <scope>NUCLEOTIDE SEQUENCE [LARGE SCALE GENOMIC DNA]</scope>
    <source>
        <strain evidence="3 4">M497-1</strain>
    </source>
</reference>
<dbReference type="RefSeq" id="WP_096382549.1">
    <property type="nucleotide sequence ID" value="NZ_AP014940.1"/>
</dbReference>
<protein>
    <submittedName>
        <fullName evidence="3">Uncharacterized protein</fullName>
    </submittedName>
</protein>
<keyword evidence="1" id="KW-0175">Coiled coil</keyword>
<accession>A0AAU9B1Q9</accession>
<sequence length="156" mass="17590">MTTQNAADDQRRQLRASFENLLQEQADLSADDRGFLLKHFDEALQQQDPSAPADFDPEALRRDWAAAVDALVPEASASEREFHIRRFDDTLEPLRRDTIQDAYEYSRRRREQGEEAAAQWLNERNASRKTAQAAAAATAPAQPAARKATPRNPWGG</sequence>
<evidence type="ECO:0000256" key="1">
    <source>
        <dbReference type="SAM" id="Coils"/>
    </source>
</evidence>
<feature type="compositionally biased region" description="Low complexity" evidence="2">
    <location>
        <begin position="128"/>
        <end position="156"/>
    </location>
</feature>
<organism evidence="3 4">
    <name type="scientific">Lysobacter enzymogenes</name>
    <dbReference type="NCBI Taxonomy" id="69"/>
    <lineage>
        <taxon>Bacteria</taxon>
        <taxon>Pseudomonadati</taxon>
        <taxon>Pseudomonadota</taxon>
        <taxon>Gammaproteobacteria</taxon>
        <taxon>Lysobacterales</taxon>
        <taxon>Lysobacteraceae</taxon>
        <taxon>Lysobacter</taxon>
    </lineage>
</organism>
<feature type="coiled-coil region" evidence="1">
    <location>
        <begin position="4"/>
        <end position="31"/>
    </location>
</feature>
<dbReference type="KEGG" id="lem:LEN_4797"/>
<gene>
    <name evidence="3" type="ORF">LEN_4797</name>
</gene>
<dbReference type="EMBL" id="AP014940">
    <property type="protein sequence ID" value="BAW00285.1"/>
    <property type="molecule type" value="Genomic_DNA"/>
</dbReference>
<evidence type="ECO:0000313" key="3">
    <source>
        <dbReference type="EMBL" id="BAW00285.1"/>
    </source>
</evidence>
<dbReference type="AlphaFoldDB" id="A0AAU9B1Q9"/>
<feature type="region of interest" description="Disordered" evidence="2">
    <location>
        <begin position="123"/>
        <end position="156"/>
    </location>
</feature>
<proteinExistence type="predicted"/>